<keyword evidence="2" id="KW-0067">ATP-binding</keyword>
<feature type="domain" description="Sigma-54 factor interaction" evidence="4">
    <location>
        <begin position="12"/>
        <end position="200"/>
    </location>
</feature>
<dbReference type="CDD" id="cd00009">
    <property type="entry name" value="AAA"/>
    <property type="match status" value="1"/>
</dbReference>
<dbReference type="InterPro" id="IPR011703">
    <property type="entry name" value="ATPase_AAA-3"/>
</dbReference>
<gene>
    <name evidence="5" type="ORF">OSCT_1334</name>
</gene>
<keyword evidence="6" id="KW-1185">Reference proteome</keyword>
<dbReference type="PANTHER" id="PTHR42759">
    <property type="entry name" value="MOXR FAMILY PROTEIN"/>
    <property type="match status" value="1"/>
</dbReference>
<dbReference type="PIRSF" id="PIRSF002849">
    <property type="entry name" value="AAA_ATPase_chaperone_MoxR_prd"/>
    <property type="match status" value="1"/>
</dbReference>
<evidence type="ECO:0000313" key="5">
    <source>
        <dbReference type="EMBL" id="EFO80810.1"/>
    </source>
</evidence>
<dbReference type="Proteomes" id="UP000054010">
    <property type="component" value="Unassembled WGS sequence"/>
</dbReference>
<name>E1IDD3_9CHLR</name>
<dbReference type="PROSITE" id="PS50045">
    <property type="entry name" value="SIGMA54_INTERACT_4"/>
    <property type="match status" value="1"/>
</dbReference>
<dbReference type="GO" id="GO:0016887">
    <property type="term" value="F:ATP hydrolysis activity"/>
    <property type="evidence" value="ECO:0007669"/>
    <property type="project" value="InterPro"/>
</dbReference>
<dbReference type="eggNOG" id="COG0714">
    <property type="taxonomic scope" value="Bacteria"/>
</dbReference>
<dbReference type="GO" id="GO:0005524">
    <property type="term" value="F:ATP binding"/>
    <property type="evidence" value="ECO:0007669"/>
    <property type="project" value="UniProtKB-KW"/>
</dbReference>
<dbReference type="STRING" id="765420.OSCT_1334"/>
<evidence type="ECO:0000259" key="4">
    <source>
        <dbReference type="PROSITE" id="PS50045"/>
    </source>
</evidence>
<evidence type="ECO:0000256" key="1">
    <source>
        <dbReference type="ARBA" id="ARBA00022741"/>
    </source>
</evidence>
<dbReference type="AlphaFoldDB" id="E1IDD3"/>
<dbReference type="SUPFAM" id="SSF52540">
    <property type="entry name" value="P-loop containing nucleoside triphosphate hydrolases"/>
    <property type="match status" value="1"/>
</dbReference>
<comment type="caution">
    <text evidence="5">The sequence shown here is derived from an EMBL/GenBank/DDBJ whole genome shotgun (WGS) entry which is preliminary data.</text>
</comment>
<dbReference type="PANTHER" id="PTHR42759:SF1">
    <property type="entry name" value="MAGNESIUM-CHELATASE SUBUNIT CHLD"/>
    <property type="match status" value="1"/>
</dbReference>
<sequence length="331" mass="36699">MYSIPDTSILFILGETLKTQQIAQQLRSEAAKVLVGQEDAFDMLFVAMLSGGHVLLEGPPGTAKTLMAKTLARLTQAEFRRVQFTPDLMPSDVVGTQIFEMGTSQFRLRKGPIFTQVLLGDEINRAPAKTQSALLEAMEERQVTIEGQRLPLPDPFFVVATQNPIEYEGTYPLPEAQLDRFLFKLLIDYAPQEVEIEVLRRYHAGFDARQLEAVTLQPVIGPAELAACRSEIAQVQVEEGVLRYITAIAQESRKSPDLTLGASARASIALFQTARAYAALQGRSFVVPDDVKLLAKPVYRHRIMLRPEAEIEGLTPDAAIARLLGRLEVPR</sequence>
<comment type="similarity">
    <text evidence="3">Belongs to the MoxR family.</text>
</comment>
<evidence type="ECO:0000313" key="6">
    <source>
        <dbReference type="Proteomes" id="UP000054010"/>
    </source>
</evidence>
<dbReference type="Pfam" id="PF17863">
    <property type="entry name" value="AAA_lid_2"/>
    <property type="match status" value="1"/>
</dbReference>
<accession>E1IDD3</accession>
<dbReference type="InterPro" id="IPR002078">
    <property type="entry name" value="Sigma_54_int"/>
</dbReference>
<dbReference type="Gene3D" id="1.10.8.80">
    <property type="entry name" value="Magnesium chelatase subunit I, C-Terminal domain"/>
    <property type="match status" value="1"/>
</dbReference>
<dbReference type="InterPro" id="IPR027417">
    <property type="entry name" value="P-loop_NTPase"/>
</dbReference>
<dbReference type="InterPro" id="IPR050764">
    <property type="entry name" value="CbbQ/NirQ/NorQ/GpvN"/>
</dbReference>
<protein>
    <submittedName>
        <fullName evidence="5">ATPase</fullName>
    </submittedName>
</protein>
<dbReference type="InterPro" id="IPR003593">
    <property type="entry name" value="AAA+_ATPase"/>
</dbReference>
<dbReference type="Gene3D" id="3.40.50.300">
    <property type="entry name" value="P-loop containing nucleotide triphosphate hydrolases"/>
    <property type="match status" value="1"/>
</dbReference>
<dbReference type="GO" id="GO:0006355">
    <property type="term" value="P:regulation of DNA-templated transcription"/>
    <property type="evidence" value="ECO:0007669"/>
    <property type="project" value="InterPro"/>
</dbReference>
<keyword evidence="1" id="KW-0547">Nucleotide-binding</keyword>
<dbReference type="EMBL" id="ADVR01000040">
    <property type="protein sequence ID" value="EFO80810.1"/>
    <property type="molecule type" value="Genomic_DNA"/>
</dbReference>
<evidence type="ECO:0000256" key="3">
    <source>
        <dbReference type="ARBA" id="ARBA00061607"/>
    </source>
</evidence>
<reference evidence="5 6" key="1">
    <citation type="journal article" date="2011" name="J. Bacteriol.">
        <title>Draft genome sequence of the anoxygenic filamentous phototrophic bacterium Oscillochloris trichoides subsp. DG-6.</title>
        <authorList>
            <person name="Kuznetsov B.B."/>
            <person name="Ivanovsky R.N."/>
            <person name="Keppen O.I."/>
            <person name="Sukhacheva M.V."/>
            <person name="Bumazhkin B.K."/>
            <person name="Patutina E.O."/>
            <person name="Beletsky A.V."/>
            <person name="Mardanov A.V."/>
            <person name="Baslerov R.V."/>
            <person name="Panteleeva A.N."/>
            <person name="Kolganova T.V."/>
            <person name="Ravin N.V."/>
            <person name="Skryabin K.G."/>
        </authorList>
    </citation>
    <scope>NUCLEOTIDE SEQUENCE [LARGE SCALE GENOMIC DNA]</scope>
    <source>
        <strain evidence="5 6">DG-6</strain>
    </source>
</reference>
<organism evidence="5 6">
    <name type="scientific">Oscillochloris trichoides DG-6</name>
    <dbReference type="NCBI Taxonomy" id="765420"/>
    <lineage>
        <taxon>Bacteria</taxon>
        <taxon>Bacillati</taxon>
        <taxon>Chloroflexota</taxon>
        <taxon>Chloroflexia</taxon>
        <taxon>Chloroflexales</taxon>
        <taxon>Chloroflexineae</taxon>
        <taxon>Oscillochloridaceae</taxon>
        <taxon>Oscillochloris</taxon>
    </lineage>
</organism>
<dbReference type="InterPro" id="IPR041628">
    <property type="entry name" value="ChlI/MoxR_AAA_lid"/>
</dbReference>
<dbReference type="Pfam" id="PF07726">
    <property type="entry name" value="AAA_3"/>
    <property type="match status" value="1"/>
</dbReference>
<evidence type="ECO:0000256" key="2">
    <source>
        <dbReference type="ARBA" id="ARBA00022840"/>
    </source>
</evidence>
<dbReference type="HOGENOM" id="CLU_034716_2_0_0"/>
<proteinExistence type="inferred from homology"/>
<dbReference type="FunFam" id="3.40.50.300:FF:000640">
    <property type="entry name" value="MoxR family ATPase"/>
    <property type="match status" value="1"/>
</dbReference>
<dbReference type="SMART" id="SM00382">
    <property type="entry name" value="AAA"/>
    <property type="match status" value="1"/>
</dbReference>